<comment type="caution">
    <text evidence="11">The sequence shown here is derived from an EMBL/GenBank/DDBJ whole genome shotgun (WGS) entry which is preliminary data.</text>
</comment>
<evidence type="ECO:0000256" key="2">
    <source>
        <dbReference type="ARBA" id="ARBA00022448"/>
    </source>
</evidence>
<evidence type="ECO:0000256" key="8">
    <source>
        <dbReference type="ARBA" id="ARBA00038436"/>
    </source>
</evidence>
<evidence type="ECO:0000313" key="11">
    <source>
        <dbReference type="EMBL" id="PRD41250.1"/>
    </source>
</evidence>
<keyword evidence="5 9" id="KW-0812">Transmembrane</keyword>
<dbReference type="GO" id="GO:0005886">
    <property type="term" value="C:plasma membrane"/>
    <property type="evidence" value="ECO:0007669"/>
    <property type="project" value="UniProtKB-SubCell"/>
</dbReference>
<keyword evidence="7 9" id="KW-0472">Membrane</keyword>
<keyword evidence="4 9" id="KW-0997">Cell inner membrane</keyword>
<comment type="function">
    <text evidence="9">Part of the tripartite ATP-independent periplasmic (TRAP) transport system.</text>
</comment>
<evidence type="ECO:0000259" key="10">
    <source>
        <dbReference type="Pfam" id="PF04290"/>
    </source>
</evidence>
<dbReference type="Proteomes" id="UP000239434">
    <property type="component" value="Unassembled WGS sequence"/>
</dbReference>
<feature type="transmembrane region" description="Helical" evidence="9">
    <location>
        <begin position="100"/>
        <end position="121"/>
    </location>
</feature>
<dbReference type="InterPro" id="IPR007387">
    <property type="entry name" value="TRAP_DctQ"/>
</dbReference>
<keyword evidence="12" id="KW-1185">Reference proteome</keyword>
<dbReference type="InterPro" id="IPR055348">
    <property type="entry name" value="DctQ"/>
</dbReference>
<evidence type="ECO:0000256" key="5">
    <source>
        <dbReference type="ARBA" id="ARBA00022692"/>
    </source>
</evidence>
<keyword evidence="6 9" id="KW-1133">Transmembrane helix</keyword>
<comment type="subcellular location">
    <subcellularLocation>
        <location evidence="1 9">Cell inner membrane</location>
        <topology evidence="1 9">Multi-pass membrane protein</topology>
    </subcellularLocation>
</comment>
<name>A0A2S9IL48_9HYPH</name>
<dbReference type="Pfam" id="PF04290">
    <property type="entry name" value="DctQ"/>
    <property type="match status" value="1"/>
</dbReference>
<feature type="transmembrane region" description="Helical" evidence="9">
    <location>
        <begin position="62"/>
        <end position="88"/>
    </location>
</feature>
<comment type="similarity">
    <text evidence="8 9">Belongs to the TRAP transporter small permease family.</text>
</comment>
<evidence type="ECO:0000256" key="3">
    <source>
        <dbReference type="ARBA" id="ARBA00022475"/>
    </source>
</evidence>
<keyword evidence="3" id="KW-1003">Cell membrane</keyword>
<feature type="domain" description="Tripartite ATP-independent periplasmic transporters DctQ component" evidence="10">
    <location>
        <begin position="34"/>
        <end position="159"/>
    </location>
</feature>
<dbReference type="EMBL" id="PVBR01000022">
    <property type="protein sequence ID" value="PRD41250.1"/>
    <property type="molecule type" value="Genomic_DNA"/>
</dbReference>
<evidence type="ECO:0000256" key="4">
    <source>
        <dbReference type="ARBA" id="ARBA00022519"/>
    </source>
</evidence>
<comment type="subunit">
    <text evidence="9">The complex comprises the extracytoplasmic solute receptor protein and the two transmembrane proteins.</text>
</comment>
<dbReference type="PANTHER" id="PTHR35011:SF2">
    <property type="entry name" value="2,3-DIKETO-L-GULONATE TRAP TRANSPORTER SMALL PERMEASE PROTEIN YIAM"/>
    <property type="match status" value="1"/>
</dbReference>
<dbReference type="PANTHER" id="PTHR35011">
    <property type="entry name" value="2,3-DIKETO-L-GULONATE TRAP TRANSPORTER SMALL PERMEASE PROTEIN YIAM"/>
    <property type="match status" value="1"/>
</dbReference>
<sequence length="172" mass="18462">MNARSRLISAFLKAEGRITQAAVAFGTASLALAAVVGLFQVLARFVFHAPASWSEPLIQATLIWMTYVTLAAAMRTGTLISVDLALSISTGTFRMFVRTLIAMSILVLLFVLFWFGCALVWRVRFQTIAGLGISASWVYAALPVGSVLSAIALLANVLDPRETGDHQTENAG</sequence>
<dbReference type="RefSeq" id="WP_105744494.1">
    <property type="nucleotide sequence ID" value="NZ_PVBR01000022.1"/>
</dbReference>
<protein>
    <recommendedName>
        <fullName evidence="9">TRAP transporter small permease protein</fullName>
    </recommendedName>
</protein>
<evidence type="ECO:0000256" key="9">
    <source>
        <dbReference type="RuleBase" id="RU369079"/>
    </source>
</evidence>
<evidence type="ECO:0000256" key="7">
    <source>
        <dbReference type="ARBA" id="ARBA00023136"/>
    </source>
</evidence>
<proteinExistence type="inferred from homology"/>
<keyword evidence="2 9" id="KW-0813">Transport</keyword>
<evidence type="ECO:0000256" key="6">
    <source>
        <dbReference type="ARBA" id="ARBA00022989"/>
    </source>
</evidence>
<reference evidence="11 12" key="1">
    <citation type="submission" date="2018-02" db="EMBL/GenBank/DDBJ databases">
        <title>The draft genome of Phyllobacterium sp. 1N-3.</title>
        <authorList>
            <person name="Liu L."/>
            <person name="Li L."/>
            <person name="Zhang X."/>
            <person name="Wang T."/>
            <person name="Liang L."/>
        </authorList>
    </citation>
    <scope>NUCLEOTIDE SEQUENCE [LARGE SCALE GENOMIC DNA]</scope>
    <source>
        <strain evidence="11 12">1N-3</strain>
    </source>
</reference>
<dbReference type="AlphaFoldDB" id="A0A2S9IL48"/>
<dbReference type="GO" id="GO:0022857">
    <property type="term" value="F:transmembrane transporter activity"/>
    <property type="evidence" value="ECO:0007669"/>
    <property type="project" value="UniProtKB-UniRule"/>
</dbReference>
<evidence type="ECO:0000256" key="1">
    <source>
        <dbReference type="ARBA" id="ARBA00004429"/>
    </source>
</evidence>
<feature type="transmembrane region" description="Helical" evidence="9">
    <location>
        <begin position="136"/>
        <end position="158"/>
    </location>
</feature>
<feature type="transmembrane region" description="Helical" evidence="9">
    <location>
        <begin position="21"/>
        <end position="42"/>
    </location>
</feature>
<dbReference type="GO" id="GO:0015740">
    <property type="term" value="P:C4-dicarboxylate transport"/>
    <property type="evidence" value="ECO:0007669"/>
    <property type="project" value="TreeGrafter"/>
</dbReference>
<gene>
    <name evidence="11" type="ORF">C5748_22355</name>
</gene>
<accession>A0A2S9IL48</accession>
<evidence type="ECO:0000313" key="12">
    <source>
        <dbReference type="Proteomes" id="UP000239434"/>
    </source>
</evidence>
<organism evidence="11 12">
    <name type="scientific">Phyllobacterium phragmitis</name>
    <dbReference type="NCBI Taxonomy" id="2670329"/>
    <lineage>
        <taxon>Bacteria</taxon>
        <taxon>Pseudomonadati</taxon>
        <taxon>Pseudomonadota</taxon>
        <taxon>Alphaproteobacteria</taxon>
        <taxon>Hyphomicrobiales</taxon>
        <taxon>Phyllobacteriaceae</taxon>
        <taxon>Phyllobacterium</taxon>
    </lineage>
</organism>